<dbReference type="InterPro" id="IPR022383">
    <property type="entry name" value="Lactate/malate_DH_C"/>
</dbReference>
<feature type="domain" description="Lactate/malate dehydrogenase C-terminal" evidence="10">
    <location>
        <begin position="169"/>
        <end position="339"/>
    </location>
</feature>
<feature type="binding site" evidence="7">
    <location>
        <position position="117"/>
    </location>
    <ligand>
        <name>NAD(+)</name>
        <dbReference type="ChEBI" id="CHEBI:57540"/>
    </ligand>
</feature>
<dbReference type="GO" id="GO:0030060">
    <property type="term" value="F:L-malate dehydrogenase (NAD+) activity"/>
    <property type="evidence" value="ECO:0007669"/>
    <property type="project" value="UniProtKB-EC"/>
</dbReference>
<feature type="binding site" evidence="6">
    <location>
        <position position="104"/>
    </location>
    <ligand>
        <name>substrate</name>
    </ligand>
</feature>
<feature type="domain" description="Lactate/malate dehydrogenase N-terminal" evidence="9">
    <location>
        <begin position="18"/>
        <end position="163"/>
    </location>
</feature>
<feature type="active site" description="Proton acceptor" evidence="5">
    <location>
        <position position="199"/>
    </location>
</feature>
<evidence type="ECO:0000256" key="2">
    <source>
        <dbReference type="ARBA" id="ARBA00012995"/>
    </source>
</evidence>
<organism evidence="11 12">
    <name type="scientific">Cyanidiococcus yangmingshanensis</name>
    <dbReference type="NCBI Taxonomy" id="2690220"/>
    <lineage>
        <taxon>Eukaryota</taxon>
        <taxon>Rhodophyta</taxon>
        <taxon>Bangiophyceae</taxon>
        <taxon>Cyanidiales</taxon>
        <taxon>Cyanidiaceae</taxon>
        <taxon>Cyanidiococcus</taxon>
    </lineage>
</organism>
<evidence type="ECO:0000256" key="6">
    <source>
        <dbReference type="PIRSR" id="PIRSR000102-2"/>
    </source>
</evidence>
<dbReference type="Proteomes" id="UP000530660">
    <property type="component" value="Unassembled WGS sequence"/>
</dbReference>
<dbReference type="OrthoDB" id="4069699at2759"/>
<dbReference type="InterPro" id="IPR010945">
    <property type="entry name" value="Malate_DH_type2"/>
</dbReference>
<dbReference type="NCBIfam" id="TIGR01759">
    <property type="entry name" value="MalateDH-SF1"/>
    <property type="match status" value="1"/>
</dbReference>
<evidence type="ECO:0000259" key="9">
    <source>
        <dbReference type="Pfam" id="PF00056"/>
    </source>
</evidence>
<sequence length="347" mass="37664">MENSTYAAPLFPDRAITIAVTGAAGQIAYSLLPLLASGSVFGSRQRVALQLLDLPVTESVLQGVTLELEDGAYPLLELPVKYTSVSEEAFANADIVVLLGSFPRKPGMERKDLLAKNGAIFREQGLVLNRVAKQETRVLVVGNPANTNALTLSQFCTAIPKVNITALARLDHNRLRSLVARRLSCAVSDVHDVAIWGNHSSTQYPDVSFAYTSGVPVGKMRAALGGESQLQSEIIPTIQKRGAEVLALRKLSSAMSAARAIGDHLRDWMLGTASENELVSMVVASDGSYGIEKGLMFSFPVHCYRGGRYKIESSLSIDSFSRKYLEITQNELISERDEAMRVVSKMC</sequence>
<gene>
    <name evidence="11" type="ORF">F1559_004592</name>
</gene>
<evidence type="ECO:0000256" key="3">
    <source>
        <dbReference type="ARBA" id="ARBA00023002"/>
    </source>
</evidence>
<comment type="caution">
    <text evidence="11">The sequence shown here is derived from an EMBL/GenBank/DDBJ whole genome shotgun (WGS) entry which is preliminary data.</text>
</comment>
<dbReference type="EC" id="1.1.1.37" evidence="2"/>
<feature type="binding site" evidence="6">
    <location>
        <position position="143"/>
    </location>
    <ligand>
        <name>substrate</name>
    </ligand>
</feature>
<dbReference type="Pfam" id="PF02866">
    <property type="entry name" value="Ldh_1_C"/>
    <property type="match status" value="1"/>
</dbReference>
<dbReference type="AlphaFoldDB" id="A0A7J7IKP0"/>
<name>A0A7J7IKP0_9RHOD</name>
<dbReference type="SUPFAM" id="SSF56327">
    <property type="entry name" value="LDH C-terminal domain-like"/>
    <property type="match status" value="1"/>
</dbReference>
<dbReference type="FunFam" id="3.90.110.10:FF:000002">
    <property type="entry name" value="Malate dehydrogenase"/>
    <property type="match status" value="1"/>
</dbReference>
<dbReference type="PANTHER" id="PTHR23382">
    <property type="entry name" value="MALATE DEHYDROGENASE"/>
    <property type="match status" value="1"/>
</dbReference>
<dbReference type="InterPro" id="IPR015955">
    <property type="entry name" value="Lactate_DH/Glyco_Ohase_4_C"/>
</dbReference>
<keyword evidence="3 8" id="KW-0560">Oxidoreductase</keyword>
<dbReference type="SUPFAM" id="SSF51735">
    <property type="entry name" value="NAD(P)-binding Rossmann-fold domains"/>
    <property type="match status" value="1"/>
</dbReference>
<evidence type="ECO:0000256" key="1">
    <source>
        <dbReference type="ARBA" id="ARBA00009613"/>
    </source>
</evidence>
<feature type="binding site" evidence="7">
    <location>
        <position position="53"/>
    </location>
    <ligand>
        <name>NAD(+)</name>
        <dbReference type="ChEBI" id="CHEBI:57540"/>
    </ligand>
</feature>
<proteinExistence type="inferred from homology"/>
<dbReference type="Pfam" id="PF00056">
    <property type="entry name" value="Ldh_1_N"/>
    <property type="match status" value="1"/>
</dbReference>
<comment type="similarity">
    <text evidence="1">Belongs to the LDH/MDH superfamily. MDH type 2 family.</text>
</comment>
<dbReference type="InterPro" id="IPR036291">
    <property type="entry name" value="NAD(P)-bd_dom_sf"/>
</dbReference>
<dbReference type="InterPro" id="IPR001557">
    <property type="entry name" value="L-lactate/malate_DH"/>
</dbReference>
<reference evidence="11 12" key="1">
    <citation type="journal article" date="2020" name="J. Phycol.">
        <title>Comparative genome analysis reveals Cyanidiococcus gen. nov., a new extremophilic red algal genus sister to Cyanidioschyzon (Cyanidioschyzonaceae, Rhodophyta).</title>
        <authorList>
            <person name="Liu S.-L."/>
            <person name="Chiang Y.-R."/>
            <person name="Yoon H.S."/>
            <person name="Fu H.-Y."/>
        </authorList>
    </citation>
    <scope>NUCLEOTIDE SEQUENCE [LARGE SCALE GENOMIC DNA]</scope>
    <source>
        <strain evidence="11 12">THAL066</strain>
    </source>
</reference>
<evidence type="ECO:0000313" key="11">
    <source>
        <dbReference type="EMBL" id="KAF6003695.1"/>
    </source>
</evidence>
<evidence type="ECO:0000313" key="12">
    <source>
        <dbReference type="Proteomes" id="UP000530660"/>
    </source>
</evidence>
<evidence type="ECO:0000256" key="4">
    <source>
        <dbReference type="ARBA" id="ARBA00023027"/>
    </source>
</evidence>
<protein>
    <recommendedName>
        <fullName evidence="2">malate dehydrogenase</fullName>
        <ecNumber evidence="2">1.1.1.37</ecNumber>
    </recommendedName>
</protein>
<dbReference type="EMBL" id="VWRR01000006">
    <property type="protein sequence ID" value="KAF6003695.1"/>
    <property type="molecule type" value="Genomic_DNA"/>
</dbReference>
<feature type="binding site" evidence="6">
    <location>
        <position position="110"/>
    </location>
    <ligand>
        <name>substrate</name>
    </ligand>
</feature>
<feature type="binding site" evidence="7">
    <location>
        <begin position="141"/>
        <end position="143"/>
    </location>
    <ligand>
        <name>NAD(+)</name>
        <dbReference type="ChEBI" id="CHEBI:57540"/>
    </ligand>
</feature>
<evidence type="ECO:0000256" key="8">
    <source>
        <dbReference type="RuleBase" id="RU003369"/>
    </source>
</evidence>
<dbReference type="PIRSF" id="PIRSF000102">
    <property type="entry name" value="Lac_mal_DH"/>
    <property type="match status" value="1"/>
</dbReference>
<dbReference type="GO" id="GO:0006108">
    <property type="term" value="P:malate metabolic process"/>
    <property type="evidence" value="ECO:0007669"/>
    <property type="project" value="InterPro"/>
</dbReference>
<evidence type="ECO:0000259" key="10">
    <source>
        <dbReference type="Pfam" id="PF02866"/>
    </source>
</evidence>
<dbReference type="InterPro" id="IPR001236">
    <property type="entry name" value="Lactate/malate_DH_N"/>
</dbReference>
<accession>A0A7J7IKP0</accession>
<feature type="binding site" evidence="6">
    <location>
        <position position="174"/>
    </location>
    <ligand>
        <name>substrate</name>
    </ligand>
</feature>
<dbReference type="Gene3D" id="3.90.110.10">
    <property type="entry name" value="Lactate dehydrogenase/glycoside hydrolase, family 4, C-terminal"/>
    <property type="match status" value="1"/>
</dbReference>
<keyword evidence="12" id="KW-1185">Reference proteome</keyword>
<dbReference type="FunFam" id="3.40.50.720:FF:000010">
    <property type="entry name" value="Malate dehydrogenase"/>
    <property type="match status" value="1"/>
</dbReference>
<evidence type="ECO:0000256" key="5">
    <source>
        <dbReference type="PIRSR" id="PIRSR000102-1"/>
    </source>
</evidence>
<keyword evidence="4 7" id="KW-0520">NAD</keyword>
<evidence type="ECO:0000256" key="7">
    <source>
        <dbReference type="PIRSR" id="PIRSR000102-3"/>
    </source>
</evidence>
<dbReference type="Gene3D" id="3.40.50.720">
    <property type="entry name" value="NAD(P)-binding Rossmann-like Domain"/>
    <property type="match status" value="1"/>
</dbReference>
<dbReference type="NCBIfam" id="NF003916">
    <property type="entry name" value="PRK05442.1"/>
    <property type="match status" value="1"/>
</dbReference>